<evidence type="ECO:0000313" key="2">
    <source>
        <dbReference type="EnsemblMetazoa" id="MESCA000805-PA"/>
    </source>
</evidence>
<sequence length="262" mass="30778">MCFRIGCESEEMTQIAYDDRRCSSGNDLWKLNDTLREKDKKVTKDLNEIENIFRRISELQDRFNSLAEEISEVHVFDENTKKIEEDLNKIREKLNRAIAESKDLIKDTREKYTKEQNLLPTDIGQELQALELLSERLQGAMETKEREFKRAKTVRTEYLSGVDEIKQWLQKAEVNVQDRTLEPLKLKEVLQRIGQEITGIYEKLDHVKGNGKIICESSRNSQEKNLVQNTIDQLQQELDQVKYGWMKRNNKLVIVWTLGRGS</sequence>
<dbReference type="Gene3D" id="1.20.58.60">
    <property type="match status" value="1"/>
</dbReference>
<keyword evidence="1" id="KW-0175">Coiled coil</keyword>
<reference evidence="3" key="1">
    <citation type="submission" date="2013-02" db="EMBL/GenBank/DDBJ databases">
        <authorList>
            <person name="Hughes D."/>
        </authorList>
    </citation>
    <scope>NUCLEOTIDE SEQUENCE</scope>
    <source>
        <strain>Durham</strain>
        <strain evidence="3">NC isolate 2 -- Noor lab</strain>
    </source>
</reference>
<dbReference type="EMBL" id="CAQQ02393953">
    <property type="status" value="NOT_ANNOTATED_CDS"/>
    <property type="molecule type" value="Genomic_DNA"/>
</dbReference>
<dbReference type="STRING" id="36166.T1GC10"/>
<protein>
    <submittedName>
        <fullName evidence="2">Uncharacterized protein</fullName>
    </submittedName>
</protein>
<dbReference type="Proteomes" id="UP000015102">
    <property type="component" value="Unassembled WGS sequence"/>
</dbReference>
<name>T1GC10_MEGSC</name>
<feature type="coiled-coil region" evidence="1">
    <location>
        <begin position="49"/>
        <end position="147"/>
    </location>
</feature>
<evidence type="ECO:0000256" key="1">
    <source>
        <dbReference type="SAM" id="Coils"/>
    </source>
</evidence>
<reference evidence="2" key="2">
    <citation type="submission" date="2015-06" db="UniProtKB">
        <authorList>
            <consortium name="EnsemblMetazoa"/>
        </authorList>
    </citation>
    <scope>IDENTIFICATION</scope>
</reference>
<organism evidence="2 3">
    <name type="scientific">Megaselia scalaris</name>
    <name type="common">Humpbacked fly</name>
    <name type="synonym">Phora scalaris</name>
    <dbReference type="NCBI Taxonomy" id="36166"/>
    <lineage>
        <taxon>Eukaryota</taxon>
        <taxon>Metazoa</taxon>
        <taxon>Ecdysozoa</taxon>
        <taxon>Arthropoda</taxon>
        <taxon>Hexapoda</taxon>
        <taxon>Insecta</taxon>
        <taxon>Pterygota</taxon>
        <taxon>Neoptera</taxon>
        <taxon>Endopterygota</taxon>
        <taxon>Diptera</taxon>
        <taxon>Brachycera</taxon>
        <taxon>Muscomorpha</taxon>
        <taxon>Platypezoidea</taxon>
        <taxon>Phoridae</taxon>
        <taxon>Megaseliini</taxon>
        <taxon>Megaselia</taxon>
    </lineage>
</organism>
<dbReference type="AlphaFoldDB" id="T1GC10"/>
<dbReference type="SUPFAM" id="SSF46966">
    <property type="entry name" value="Spectrin repeat"/>
    <property type="match status" value="1"/>
</dbReference>
<keyword evidence="3" id="KW-1185">Reference proteome</keyword>
<dbReference type="HOGENOM" id="CLU_1062792_0_0_1"/>
<dbReference type="EnsemblMetazoa" id="MESCA000805-RA">
    <property type="protein sequence ID" value="MESCA000805-PA"/>
    <property type="gene ID" value="MESCA000805"/>
</dbReference>
<evidence type="ECO:0000313" key="3">
    <source>
        <dbReference type="Proteomes" id="UP000015102"/>
    </source>
</evidence>
<proteinExistence type="predicted"/>
<accession>T1GC10</accession>